<keyword evidence="2 4" id="KW-0456">Lyase</keyword>
<organism evidence="4 5">
    <name type="scientific">Pelotomaculum schinkii</name>
    <dbReference type="NCBI Taxonomy" id="78350"/>
    <lineage>
        <taxon>Bacteria</taxon>
        <taxon>Bacillati</taxon>
        <taxon>Bacillota</taxon>
        <taxon>Clostridia</taxon>
        <taxon>Eubacteriales</taxon>
        <taxon>Desulfotomaculaceae</taxon>
        <taxon>Pelotomaculum</taxon>
    </lineage>
</organism>
<dbReference type="PANTHER" id="PTHR22789">
    <property type="entry name" value="FUCULOSE PHOSPHATE ALDOLASE"/>
    <property type="match status" value="1"/>
</dbReference>
<evidence type="ECO:0000313" key="4">
    <source>
        <dbReference type="EMBL" id="TEB05245.1"/>
    </source>
</evidence>
<reference evidence="4 5" key="1">
    <citation type="journal article" date="2018" name="Environ. Microbiol.">
        <title>Novel energy conservation strategies and behaviour of Pelotomaculum schinkii driving syntrophic propionate catabolism.</title>
        <authorList>
            <person name="Hidalgo-Ahumada C.A.P."/>
            <person name="Nobu M.K."/>
            <person name="Narihiro T."/>
            <person name="Tamaki H."/>
            <person name="Liu W.T."/>
            <person name="Kamagata Y."/>
            <person name="Stams A.J.M."/>
            <person name="Imachi H."/>
            <person name="Sousa D.Z."/>
        </authorList>
    </citation>
    <scope>NUCLEOTIDE SEQUENCE [LARGE SCALE GENOMIC DNA]</scope>
    <source>
        <strain evidence="4 5">HH</strain>
    </source>
</reference>
<evidence type="ECO:0000256" key="2">
    <source>
        <dbReference type="ARBA" id="ARBA00023239"/>
    </source>
</evidence>
<evidence type="ECO:0000313" key="5">
    <source>
        <dbReference type="Proteomes" id="UP000298324"/>
    </source>
</evidence>
<dbReference type="Pfam" id="PF00596">
    <property type="entry name" value="Aldolase_II"/>
    <property type="match status" value="1"/>
</dbReference>
<proteinExistence type="predicted"/>
<dbReference type="RefSeq" id="WP_190240353.1">
    <property type="nucleotide sequence ID" value="NZ_QFGA01000002.1"/>
</dbReference>
<protein>
    <submittedName>
        <fullName evidence="4">L-fuculose phosphate aldolase</fullName>
        <ecNumber evidence="4">4.1.2.17</ecNumber>
    </submittedName>
</protein>
<dbReference type="EC" id="4.1.2.17" evidence="4"/>
<dbReference type="NCBIfam" id="NF006413">
    <property type="entry name" value="PRK08660.1"/>
    <property type="match status" value="1"/>
</dbReference>
<dbReference type="PANTHER" id="PTHR22789:SF0">
    <property type="entry name" value="3-OXO-TETRONATE 4-PHOSPHATE DECARBOXYLASE-RELATED"/>
    <property type="match status" value="1"/>
</dbReference>
<comment type="caution">
    <text evidence="4">The sequence shown here is derived from an EMBL/GenBank/DDBJ whole genome shotgun (WGS) entry which is preliminary data.</text>
</comment>
<gene>
    <name evidence="4" type="primary">fucA</name>
    <name evidence="4" type="ORF">Psch_02286</name>
</gene>
<dbReference type="GO" id="GO:0019323">
    <property type="term" value="P:pentose catabolic process"/>
    <property type="evidence" value="ECO:0007669"/>
    <property type="project" value="TreeGrafter"/>
</dbReference>
<dbReference type="EMBL" id="QFGA01000002">
    <property type="protein sequence ID" value="TEB05245.1"/>
    <property type="molecule type" value="Genomic_DNA"/>
</dbReference>
<keyword evidence="5" id="KW-1185">Reference proteome</keyword>
<keyword evidence="1" id="KW-0479">Metal-binding</keyword>
<dbReference type="AlphaFoldDB" id="A0A4Y7R8E7"/>
<dbReference type="InterPro" id="IPR050197">
    <property type="entry name" value="Aldolase_class_II_sugar_metab"/>
</dbReference>
<dbReference type="GO" id="GO:0005829">
    <property type="term" value="C:cytosol"/>
    <property type="evidence" value="ECO:0007669"/>
    <property type="project" value="TreeGrafter"/>
</dbReference>
<name>A0A4Y7R8E7_9FIRM</name>
<accession>A0A4Y7R8E7</accession>
<feature type="domain" description="Class II aldolase/adducin N-terminal" evidence="3">
    <location>
        <begin position="3"/>
        <end position="176"/>
    </location>
</feature>
<dbReference type="InterPro" id="IPR001303">
    <property type="entry name" value="Aldolase_II/adducin_N"/>
</dbReference>
<dbReference type="SUPFAM" id="SSF53639">
    <property type="entry name" value="AraD/HMP-PK domain-like"/>
    <property type="match status" value="1"/>
</dbReference>
<dbReference type="GO" id="GO:0046872">
    <property type="term" value="F:metal ion binding"/>
    <property type="evidence" value="ECO:0007669"/>
    <property type="project" value="UniProtKB-KW"/>
</dbReference>
<dbReference type="GO" id="GO:0008738">
    <property type="term" value="F:L-fuculose-phosphate aldolase activity"/>
    <property type="evidence" value="ECO:0007669"/>
    <property type="project" value="UniProtKB-EC"/>
</dbReference>
<dbReference type="InterPro" id="IPR036409">
    <property type="entry name" value="Aldolase_II/adducin_N_sf"/>
</dbReference>
<sequence length="196" mass="21818">MLKDFQKIGRDLFLSGLNSSHSGNLSVRYGDRIVITRRGSMLGHLEERDLIETGLAKNDSKIILASTEIGVHRAIYKGTSALAVVHAHPVHAIALSLLEDQIIPVDSEGAYLLHKIPVIGAEHTIGSKELENILPGLLSEYKIVMVRGHGSFAVGQMIEEAYQWTSCLEQVCRIICLTRSLHGEMKEKRFEKFTSW</sequence>
<dbReference type="SMART" id="SM01007">
    <property type="entry name" value="Aldolase_II"/>
    <property type="match status" value="1"/>
</dbReference>
<dbReference type="Gene3D" id="3.40.225.10">
    <property type="entry name" value="Class II aldolase/adducin N-terminal domain"/>
    <property type="match status" value="1"/>
</dbReference>
<evidence type="ECO:0000256" key="1">
    <source>
        <dbReference type="ARBA" id="ARBA00022723"/>
    </source>
</evidence>
<dbReference type="Proteomes" id="UP000298324">
    <property type="component" value="Unassembled WGS sequence"/>
</dbReference>
<evidence type="ECO:0000259" key="3">
    <source>
        <dbReference type="SMART" id="SM01007"/>
    </source>
</evidence>